<dbReference type="AlphaFoldDB" id="F7T918"/>
<organism evidence="1 2">
    <name type="scientific">Achromobacter insuavis AXX-A</name>
    <dbReference type="NCBI Taxonomy" id="1003200"/>
    <lineage>
        <taxon>Bacteria</taxon>
        <taxon>Pseudomonadati</taxon>
        <taxon>Pseudomonadota</taxon>
        <taxon>Betaproteobacteria</taxon>
        <taxon>Burkholderiales</taxon>
        <taxon>Alcaligenaceae</taxon>
        <taxon>Achromobacter</taxon>
    </lineage>
</organism>
<accession>F7T918</accession>
<proteinExistence type="predicted"/>
<dbReference type="RefSeq" id="WP_006395435.1">
    <property type="nucleotide sequence ID" value="NZ_GL982453.1"/>
</dbReference>
<comment type="caution">
    <text evidence="1">The sequence shown here is derived from an EMBL/GenBank/DDBJ whole genome shotgun (WGS) entry which is preliminary data.</text>
</comment>
<dbReference type="Proteomes" id="UP000004853">
    <property type="component" value="Unassembled WGS sequence"/>
</dbReference>
<dbReference type="PATRIC" id="fig|1003200.3.peg.5402"/>
<evidence type="ECO:0000313" key="2">
    <source>
        <dbReference type="Proteomes" id="UP000004853"/>
    </source>
</evidence>
<name>F7T918_9BURK</name>
<dbReference type="EMBL" id="AFRQ01000131">
    <property type="protein sequence ID" value="EGP43169.1"/>
    <property type="molecule type" value="Genomic_DNA"/>
</dbReference>
<sequence length="50" mass="5247">MNAYAHAQESQAWPGGHFQVPAASAFAAMFKRLTGALPSRYLAASAPAAR</sequence>
<reference evidence="1 2" key="1">
    <citation type="submission" date="2011-06" db="EMBL/GenBank/DDBJ databases">
        <authorList>
            <person name="Bador J."/>
            <person name="Amoureux L."/>
            <person name="Neuwirth C."/>
        </authorList>
    </citation>
    <scope>NUCLEOTIDE SEQUENCE [LARGE SCALE GENOMIC DNA]</scope>
    <source>
        <strain evidence="1 2">AXX-A</strain>
    </source>
</reference>
<gene>
    <name evidence="1" type="ORF">AXXA_27320</name>
</gene>
<dbReference type="HOGENOM" id="CLU_3113370_0_0_4"/>
<protein>
    <submittedName>
        <fullName evidence="1">Uncharacterized protein</fullName>
    </submittedName>
</protein>
<evidence type="ECO:0000313" key="1">
    <source>
        <dbReference type="EMBL" id="EGP43169.1"/>
    </source>
</evidence>